<name>A0A5M3XRI7_9ACTN</name>
<keyword evidence="1" id="KW-0732">Signal</keyword>
<evidence type="ECO:0000313" key="2">
    <source>
        <dbReference type="EMBL" id="GES23662.1"/>
    </source>
</evidence>
<evidence type="ECO:0000256" key="1">
    <source>
        <dbReference type="SAM" id="SignalP"/>
    </source>
</evidence>
<keyword evidence="3" id="KW-1185">Reference proteome</keyword>
<feature type="chain" id="PRO_5024403402" evidence="1">
    <location>
        <begin position="18"/>
        <end position="343"/>
    </location>
</feature>
<sequence>MAVLVAGLLSAGGTANATSIYAGNGMAASPAIDSAQPSIVPKTVVLDATNSEDITRSKSGNRLLNEFSQRMQAKGITALKSTEAMTSQYDVISVDLAKILPDSRCKRGTESLILPKSTTEVRYIGGPRNEQDGTNPCMVTVEWDDQDPDPQAQDDPQSRSEKAVGILEAPYVEQYHEYCAARKTYTGFWEEPCYKRFVLKYDGNSTWNYYSFEAWNTCQANVLLGELISCGRGQEAAADSPTLYSVDFSPQNPSTGNCRAVSYEVQLYNAFTVGGSYNHCDEQRVYDYPEPGKMSTYYKGQTEYLRTTRHQVSVKVAQNDGRPQWTNWFNGETCSYIDGGFCI</sequence>
<accession>A0A5M3XRI7</accession>
<comment type="caution">
    <text evidence="2">The sequence shown here is derived from an EMBL/GenBank/DDBJ whole genome shotgun (WGS) entry which is preliminary data.</text>
</comment>
<feature type="signal peptide" evidence="1">
    <location>
        <begin position="1"/>
        <end position="17"/>
    </location>
</feature>
<protein>
    <submittedName>
        <fullName evidence="2">Uncharacterized protein</fullName>
    </submittedName>
</protein>
<proteinExistence type="predicted"/>
<gene>
    <name evidence="2" type="ORF">Aple_065610</name>
</gene>
<dbReference type="AlphaFoldDB" id="A0A5M3XRI7"/>
<evidence type="ECO:0000313" key="3">
    <source>
        <dbReference type="Proteomes" id="UP000377595"/>
    </source>
</evidence>
<dbReference type="EMBL" id="BLAF01000043">
    <property type="protein sequence ID" value="GES23662.1"/>
    <property type="molecule type" value="Genomic_DNA"/>
</dbReference>
<reference evidence="2 3" key="1">
    <citation type="submission" date="2019-10" db="EMBL/GenBank/DDBJ databases">
        <title>Whole genome shotgun sequence of Acrocarpospora pleiomorpha NBRC 16267.</title>
        <authorList>
            <person name="Ichikawa N."/>
            <person name="Kimura A."/>
            <person name="Kitahashi Y."/>
            <person name="Komaki H."/>
            <person name="Oguchi A."/>
        </authorList>
    </citation>
    <scope>NUCLEOTIDE SEQUENCE [LARGE SCALE GENOMIC DNA]</scope>
    <source>
        <strain evidence="2 3">NBRC 16267</strain>
    </source>
</reference>
<dbReference type="Proteomes" id="UP000377595">
    <property type="component" value="Unassembled WGS sequence"/>
</dbReference>
<organism evidence="2 3">
    <name type="scientific">Acrocarpospora pleiomorpha</name>
    <dbReference type="NCBI Taxonomy" id="90975"/>
    <lineage>
        <taxon>Bacteria</taxon>
        <taxon>Bacillati</taxon>
        <taxon>Actinomycetota</taxon>
        <taxon>Actinomycetes</taxon>
        <taxon>Streptosporangiales</taxon>
        <taxon>Streptosporangiaceae</taxon>
        <taxon>Acrocarpospora</taxon>
    </lineage>
</organism>